<feature type="region of interest" description="Disordered" evidence="1">
    <location>
        <begin position="112"/>
        <end position="133"/>
    </location>
</feature>
<keyword evidence="5" id="KW-1185">Reference proteome</keyword>
<evidence type="ECO:0000313" key="4">
    <source>
        <dbReference type="EMBL" id="KAJ3512495.1"/>
    </source>
</evidence>
<feature type="chain" id="PRO_5040967563" description="Carboxylesterase type B domain-containing protein" evidence="2">
    <location>
        <begin position="22"/>
        <end position="712"/>
    </location>
</feature>
<feature type="signal peptide" evidence="2">
    <location>
        <begin position="1"/>
        <end position="21"/>
    </location>
</feature>
<organism evidence="4 5">
    <name type="scientific">Agrocybe chaxingu</name>
    <dbReference type="NCBI Taxonomy" id="84603"/>
    <lineage>
        <taxon>Eukaryota</taxon>
        <taxon>Fungi</taxon>
        <taxon>Dikarya</taxon>
        <taxon>Basidiomycota</taxon>
        <taxon>Agaricomycotina</taxon>
        <taxon>Agaricomycetes</taxon>
        <taxon>Agaricomycetidae</taxon>
        <taxon>Agaricales</taxon>
        <taxon>Agaricineae</taxon>
        <taxon>Strophariaceae</taxon>
        <taxon>Agrocybe</taxon>
    </lineage>
</organism>
<evidence type="ECO:0000259" key="3">
    <source>
        <dbReference type="Pfam" id="PF00135"/>
    </source>
</evidence>
<dbReference type="InterPro" id="IPR002018">
    <property type="entry name" value="CarbesteraseB"/>
</dbReference>
<name>A0A9W8MVG0_9AGAR</name>
<dbReference type="SUPFAM" id="SSF53474">
    <property type="entry name" value="alpha/beta-Hydrolases"/>
    <property type="match status" value="1"/>
</dbReference>
<dbReference type="InterPro" id="IPR029058">
    <property type="entry name" value="AB_hydrolase_fold"/>
</dbReference>
<dbReference type="Gene3D" id="3.40.50.1820">
    <property type="entry name" value="alpha/beta hydrolase"/>
    <property type="match status" value="1"/>
</dbReference>
<sequence>MGSSLAVVAAVVFSVVSRVRSAPSPASVGSDLLFLFQNDLDCKWPSATQHNGTIFLSTPSTNAQALAACNTLSEDLLPTTGQHFKDDIRALMRYLVFDSQASPMQRFWVASSSMNGDRDRESRNGNANNSDGGCQAIAVGGTVESVRCDTRLPAFCSQSAPYRRTTAVDQSERFRVQVRSEKLTFVGTRDALSFRFIGIPYAAPFTRFSYSTPYNATNPTTFSALSYGSPCLQPTGGSEDCLFLNIQTPFLPANVAQATRAKKLKPVLFWIHGGGFTGGEGSDGVFDGGNLASRSDIVVVSINYRVGTLGFLALNDGVANGNFGVADQITALQWVRTHIAAFGGDPTRITISGQSVGAGSVRALLGSPPAFGLFGGAIAQSNLGGFGYATTYTEYLSIETQYNNFAKGVVSNVGCGNATDVLGCLRSVNATALIMAPNAPRYIVADGKYITNSHLAVNGRGPTAPAHIMFGWTRDDGSDFIGSFPNKRSTLVGQLVAAGVNADVASKVLARPDLFPLPTGPNATMNLYNLTSRVGTEGQFLCVNQATLISSAKHRTFPSVYAYQFDRTYAGFEPISGTCNPPATAAFQNGDPNLPYFRCHSGELYYTFGTLGQDSRPFRDSADLLLSQVTVDAWSAFVRTFDPNPSTAYLIARGYMPTLKELSRAGKWERVRSRSLSTSGNPVRIVDAKIRNVAWREREQCDLLGYPITMLK</sequence>
<comment type="caution">
    <text evidence="4">The sequence shown here is derived from an EMBL/GenBank/DDBJ whole genome shotgun (WGS) entry which is preliminary data.</text>
</comment>
<dbReference type="AlphaFoldDB" id="A0A9W8MVG0"/>
<keyword evidence="2" id="KW-0732">Signal</keyword>
<dbReference type="OrthoDB" id="408631at2759"/>
<feature type="domain" description="Carboxylesterase type B" evidence="3">
    <location>
        <begin position="195"/>
        <end position="656"/>
    </location>
</feature>
<dbReference type="PANTHER" id="PTHR43142:SF3">
    <property type="entry name" value="PUTATIVE (AFU_ORTHOLOGUE AFUA_3G09070)-RELATED"/>
    <property type="match status" value="1"/>
</dbReference>
<gene>
    <name evidence="4" type="ORF">NLJ89_g3489</name>
</gene>
<evidence type="ECO:0000256" key="2">
    <source>
        <dbReference type="SAM" id="SignalP"/>
    </source>
</evidence>
<protein>
    <recommendedName>
        <fullName evidence="3">Carboxylesterase type B domain-containing protein</fullName>
    </recommendedName>
</protein>
<dbReference type="Proteomes" id="UP001148786">
    <property type="component" value="Unassembled WGS sequence"/>
</dbReference>
<dbReference type="PANTHER" id="PTHR43142">
    <property type="entry name" value="CARBOXYLIC ESTER HYDROLASE"/>
    <property type="match status" value="1"/>
</dbReference>
<reference evidence="4" key="1">
    <citation type="submission" date="2022-07" db="EMBL/GenBank/DDBJ databases">
        <title>Genome Sequence of Agrocybe chaxingu.</title>
        <authorList>
            <person name="Buettner E."/>
        </authorList>
    </citation>
    <scope>NUCLEOTIDE SEQUENCE</scope>
    <source>
        <strain evidence="4">MP-N11</strain>
    </source>
</reference>
<dbReference type="EMBL" id="JANKHO010000253">
    <property type="protein sequence ID" value="KAJ3512495.1"/>
    <property type="molecule type" value="Genomic_DNA"/>
</dbReference>
<accession>A0A9W8MVG0</accession>
<proteinExistence type="predicted"/>
<dbReference type="Pfam" id="PF00135">
    <property type="entry name" value="COesterase"/>
    <property type="match status" value="1"/>
</dbReference>
<evidence type="ECO:0000256" key="1">
    <source>
        <dbReference type="SAM" id="MobiDB-lite"/>
    </source>
</evidence>
<evidence type="ECO:0000313" key="5">
    <source>
        <dbReference type="Proteomes" id="UP001148786"/>
    </source>
</evidence>